<feature type="region of interest" description="Disordered" evidence="1">
    <location>
        <begin position="143"/>
        <end position="170"/>
    </location>
</feature>
<dbReference type="STRING" id="57577.A0A2K3MA75"/>
<sequence length="200" mass="22294">MNRQKSILSFFHKTSPENRTSGGAQSSVPSFQQTDCNIKTVVNPPPPADDVRGTDTPPEKVPRKVLPANFASNTNTGGLFESIMHKFIKVDDGDKVNQRSQSSNHDSFSKPSPSSAIFTDTNHNGLQKEEKVNHENMFMVENDDVTGPETPGMQPLTSNVKRSRKDGTKRDRFLDDSLALDMTKKELEVASKFEWLDPSR</sequence>
<feature type="compositionally biased region" description="Basic and acidic residues" evidence="1">
    <location>
        <begin position="49"/>
        <end position="62"/>
    </location>
</feature>
<dbReference type="Proteomes" id="UP000236291">
    <property type="component" value="Unassembled WGS sequence"/>
</dbReference>
<proteinExistence type="predicted"/>
<dbReference type="AlphaFoldDB" id="A0A2K3MA75"/>
<dbReference type="ExpressionAtlas" id="A0A2K3MA75">
    <property type="expression patterns" value="baseline"/>
</dbReference>
<comment type="caution">
    <text evidence="2">The sequence shown here is derived from an EMBL/GenBank/DDBJ whole genome shotgun (WGS) entry which is preliminary data.</text>
</comment>
<dbReference type="EMBL" id="ASHM01054424">
    <property type="protein sequence ID" value="PNX87669.1"/>
    <property type="molecule type" value="Genomic_DNA"/>
</dbReference>
<reference evidence="2 3" key="1">
    <citation type="journal article" date="2014" name="Am. J. Bot.">
        <title>Genome assembly and annotation for red clover (Trifolium pratense; Fabaceae).</title>
        <authorList>
            <person name="Istvanek J."/>
            <person name="Jaros M."/>
            <person name="Krenek A."/>
            <person name="Repkova J."/>
        </authorList>
    </citation>
    <scope>NUCLEOTIDE SEQUENCE [LARGE SCALE GENOMIC DNA]</scope>
    <source>
        <strain evidence="3">cv. Tatra</strain>
        <tissue evidence="2">Young leaves</tissue>
    </source>
</reference>
<feature type="compositionally biased region" description="Polar residues" evidence="1">
    <location>
        <begin position="98"/>
        <end position="116"/>
    </location>
</feature>
<evidence type="ECO:0000313" key="2">
    <source>
        <dbReference type="EMBL" id="PNX87669.1"/>
    </source>
</evidence>
<name>A0A2K3MA75_TRIPR</name>
<protein>
    <submittedName>
        <fullName evidence="2">DNA mismatch repair protein msh7-like</fullName>
    </submittedName>
</protein>
<feature type="compositionally biased region" description="Polar residues" evidence="1">
    <location>
        <begin position="17"/>
        <end position="37"/>
    </location>
</feature>
<accession>A0A2K3MA75</accession>
<reference evidence="2 3" key="2">
    <citation type="journal article" date="2017" name="Front. Plant Sci.">
        <title>Gene Classification and Mining of Molecular Markers Useful in Red Clover (Trifolium pratense) Breeding.</title>
        <authorList>
            <person name="Istvanek J."/>
            <person name="Dluhosova J."/>
            <person name="Dluhos P."/>
            <person name="Patkova L."/>
            <person name="Nedelnik J."/>
            <person name="Repkova J."/>
        </authorList>
    </citation>
    <scope>NUCLEOTIDE SEQUENCE [LARGE SCALE GENOMIC DNA]</scope>
    <source>
        <strain evidence="3">cv. Tatra</strain>
        <tissue evidence="2">Young leaves</tissue>
    </source>
</reference>
<evidence type="ECO:0000256" key="1">
    <source>
        <dbReference type="SAM" id="MobiDB-lite"/>
    </source>
</evidence>
<feature type="non-terminal residue" evidence="2">
    <location>
        <position position="200"/>
    </location>
</feature>
<evidence type="ECO:0000313" key="3">
    <source>
        <dbReference type="Proteomes" id="UP000236291"/>
    </source>
</evidence>
<feature type="region of interest" description="Disordered" evidence="1">
    <location>
        <begin position="1"/>
        <end position="63"/>
    </location>
</feature>
<gene>
    <name evidence="2" type="ORF">L195_g043763</name>
</gene>
<feature type="region of interest" description="Disordered" evidence="1">
    <location>
        <begin position="94"/>
        <end position="116"/>
    </location>
</feature>
<organism evidence="2 3">
    <name type="scientific">Trifolium pratense</name>
    <name type="common">Red clover</name>
    <dbReference type="NCBI Taxonomy" id="57577"/>
    <lineage>
        <taxon>Eukaryota</taxon>
        <taxon>Viridiplantae</taxon>
        <taxon>Streptophyta</taxon>
        <taxon>Embryophyta</taxon>
        <taxon>Tracheophyta</taxon>
        <taxon>Spermatophyta</taxon>
        <taxon>Magnoliopsida</taxon>
        <taxon>eudicotyledons</taxon>
        <taxon>Gunneridae</taxon>
        <taxon>Pentapetalae</taxon>
        <taxon>rosids</taxon>
        <taxon>fabids</taxon>
        <taxon>Fabales</taxon>
        <taxon>Fabaceae</taxon>
        <taxon>Papilionoideae</taxon>
        <taxon>50 kb inversion clade</taxon>
        <taxon>NPAAA clade</taxon>
        <taxon>Hologalegina</taxon>
        <taxon>IRL clade</taxon>
        <taxon>Trifolieae</taxon>
        <taxon>Trifolium</taxon>
    </lineage>
</organism>